<reference evidence="1 2" key="1">
    <citation type="submission" date="2020-07" db="EMBL/GenBank/DDBJ databases">
        <title>Genomic characterization of Flavobacterium psychrophilum strains.</title>
        <authorList>
            <person name="Castillo D."/>
            <person name="Jorgensen J."/>
            <person name="Middelboe M."/>
        </authorList>
    </citation>
    <scope>NUCLEOTIDE SEQUENCE [LARGE SCALE GENOMIC DNA]</scope>
    <source>
        <strain evidence="1 2">FPS-R7</strain>
    </source>
</reference>
<gene>
    <name evidence="1" type="ORF">H0H26_00845</name>
</gene>
<dbReference type="EMBL" id="CP059075">
    <property type="protein sequence ID" value="QRE04186.1"/>
    <property type="molecule type" value="Genomic_DNA"/>
</dbReference>
<evidence type="ECO:0000313" key="2">
    <source>
        <dbReference type="Proteomes" id="UP000596329"/>
    </source>
</evidence>
<evidence type="ECO:0000313" key="1">
    <source>
        <dbReference type="EMBL" id="QRE04186.1"/>
    </source>
</evidence>
<sequence>MNRKPNTADVCDKFKNGNLVLEFKEINNYSTLGVTIINLIRGIKIISDFQTEGCKDERLNVINELSNIVISMDCYEELNHLETIIKYNKLELSKDKETANLLEQIKFNKESSNYYKNEYENLKKIQNETSN</sequence>
<dbReference type="RefSeq" id="WP_063742601.1">
    <property type="nucleotide sequence ID" value="NZ_CP059075.1"/>
</dbReference>
<dbReference type="Proteomes" id="UP000596329">
    <property type="component" value="Chromosome"/>
</dbReference>
<dbReference type="AlphaFoldDB" id="A0A7U2NFD4"/>
<protein>
    <submittedName>
        <fullName evidence="1">Uncharacterized protein</fullName>
    </submittedName>
</protein>
<name>A0A7U2NFD4_FLAPS</name>
<proteinExistence type="predicted"/>
<organism evidence="1 2">
    <name type="scientific">Flavobacterium psychrophilum</name>
    <dbReference type="NCBI Taxonomy" id="96345"/>
    <lineage>
        <taxon>Bacteria</taxon>
        <taxon>Pseudomonadati</taxon>
        <taxon>Bacteroidota</taxon>
        <taxon>Flavobacteriia</taxon>
        <taxon>Flavobacteriales</taxon>
        <taxon>Flavobacteriaceae</taxon>
        <taxon>Flavobacterium</taxon>
    </lineage>
</organism>
<accession>A0A7U2NFD4</accession>